<accession>A0A183BH16</accession>
<proteinExistence type="predicted"/>
<evidence type="ECO:0000256" key="1">
    <source>
        <dbReference type="SAM" id="MobiDB-lite"/>
    </source>
</evidence>
<dbReference type="EMBL" id="UZAN01079693">
    <property type="protein sequence ID" value="VDP96478.1"/>
    <property type="molecule type" value="Genomic_DNA"/>
</dbReference>
<sequence length="167" mass="19156">MRELVARREEEHQREKIMDITGQDGLGGFYRYMYDHEMEKGNSSLQCSSNEDPKSKEPRSPRRDTQKEVDDQKVCKEDRKFSPQTDYRSVKEKSQNSSTLSKTPGSSSRASDSGNESHSLDEETAENESKTKLHLVKDSIQQLPNDSSPKPLSPKRVNDEPHLDRSR</sequence>
<feature type="compositionally biased region" description="Polar residues" evidence="1">
    <location>
        <begin position="139"/>
        <end position="150"/>
    </location>
</feature>
<evidence type="ECO:0000313" key="4">
    <source>
        <dbReference type="WBParaSite" id="ECPE_0001855101-mRNA-1"/>
    </source>
</evidence>
<protein>
    <submittedName>
        <fullName evidence="4">LNP1</fullName>
    </submittedName>
</protein>
<feature type="region of interest" description="Disordered" evidence="1">
    <location>
        <begin position="40"/>
        <end position="167"/>
    </location>
</feature>
<name>A0A183BH16_9TREM</name>
<gene>
    <name evidence="2" type="ORF">ECPE_LOCUS18501</name>
</gene>
<feature type="compositionally biased region" description="Low complexity" evidence="1">
    <location>
        <begin position="97"/>
        <end position="108"/>
    </location>
</feature>
<dbReference type="OrthoDB" id="6288672at2759"/>
<reference evidence="4" key="1">
    <citation type="submission" date="2016-06" db="UniProtKB">
        <authorList>
            <consortium name="WormBaseParasite"/>
        </authorList>
    </citation>
    <scope>IDENTIFICATION</scope>
</reference>
<organism evidence="4">
    <name type="scientific">Echinostoma caproni</name>
    <dbReference type="NCBI Taxonomy" id="27848"/>
    <lineage>
        <taxon>Eukaryota</taxon>
        <taxon>Metazoa</taxon>
        <taxon>Spiralia</taxon>
        <taxon>Lophotrochozoa</taxon>
        <taxon>Platyhelminthes</taxon>
        <taxon>Trematoda</taxon>
        <taxon>Digenea</taxon>
        <taxon>Plagiorchiida</taxon>
        <taxon>Echinostomata</taxon>
        <taxon>Echinostomatoidea</taxon>
        <taxon>Echinostomatidae</taxon>
        <taxon>Echinostoma</taxon>
    </lineage>
</organism>
<reference evidence="2 3" key="2">
    <citation type="submission" date="2018-11" db="EMBL/GenBank/DDBJ databases">
        <authorList>
            <consortium name="Pathogen Informatics"/>
        </authorList>
    </citation>
    <scope>NUCLEOTIDE SEQUENCE [LARGE SCALE GENOMIC DNA]</scope>
    <source>
        <strain evidence="2 3">Egypt</strain>
    </source>
</reference>
<feature type="compositionally biased region" description="Basic and acidic residues" evidence="1">
    <location>
        <begin position="156"/>
        <end position="167"/>
    </location>
</feature>
<dbReference type="AlphaFoldDB" id="A0A183BH16"/>
<feature type="region of interest" description="Disordered" evidence="1">
    <location>
        <begin position="1"/>
        <end position="27"/>
    </location>
</feature>
<evidence type="ECO:0000313" key="3">
    <source>
        <dbReference type="Proteomes" id="UP000272942"/>
    </source>
</evidence>
<keyword evidence="3" id="KW-1185">Reference proteome</keyword>
<evidence type="ECO:0000313" key="2">
    <source>
        <dbReference type="EMBL" id="VDP96478.1"/>
    </source>
</evidence>
<feature type="compositionally biased region" description="Basic and acidic residues" evidence="1">
    <location>
        <begin position="51"/>
        <end position="81"/>
    </location>
</feature>
<feature type="compositionally biased region" description="Polar residues" evidence="1">
    <location>
        <begin position="41"/>
        <end position="50"/>
    </location>
</feature>
<feature type="compositionally biased region" description="Basic and acidic residues" evidence="1">
    <location>
        <begin position="127"/>
        <end position="137"/>
    </location>
</feature>
<dbReference type="WBParaSite" id="ECPE_0001855101-mRNA-1">
    <property type="protein sequence ID" value="ECPE_0001855101-mRNA-1"/>
    <property type="gene ID" value="ECPE_0001855101"/>
</dbReference>
<dbReference type="Proteomes" id="UP000272942">
    <property type="component" value="Unassembled WGS sequence"/>
</dbReference>
<feature type="compositionally biased region" description="Basic and acidic residues" evidence="1">
    <location>
        <begin position="1"/>
        <end position="18"/>
    </location>
</feature>